<sequence length="147" mass="15558">MAQDPLDAVAAVQTFLAAYCEIRAALLGDLAGLGGIADLMRAVRTDRVLGRQGTTTSGVEYLAHGAGCRMTDRRGREVDVDLRRDPATGAMVEAADVWRIQQFLASCAAPAVAPEDLDTACHQLSDKGALRVLGDTGWFALDSTRPA</sequence>
<reference evidence="2 3" key="1">
    <citation type="submission" date="2024-09" db="EMBL/GenBank/DDBJ databases">
        <authorList>
            <person name="Sun Q."/>
            <person name="Mori K."/>
        </authorList>
    </citation>
    <scope>NUCLEOTIDE SEQUENCE [LARGE SCALE GENOMIC DNA]</scope>
    <source>
        <strain evidence="2 3">JCM 3307</strain>
    </source>
</reference>
<comment type="caution">
    <text evidence="2">The sequence shown here is derived from an EMBL/GenBank/DDBJ whole genome shotgun (WGS) entry which is preliminary data.</text>
</comment>
<organism evidence="2 3">
    <name type="scientific">Dactylosporangium vinaceum</name>
    <dbReference type="NCBI Taxonomy" id="53362"/>
    <lineage>
        <taxon>Bacteria</taxon>
        <taxon>Bacillati</taxon>
        <taxon>Actinomycetota</taxon>
        <taxon>Actinomycetes</taxon>
        <taxon>Micromonosporales</taxon>
        <taxon>Micromonosporaceae</taxon>
        <taxon>Dactylosporangium</taxon>
    </lineage>
</organism>
<evidence type="ECO:0000259" key="1">
    <source>
        <dbReference type="Pfam" id="PF21837"/>
    </source>
</evidence>
<evidence type="ECO:0000313" key="2">
    <source>
        <dbReference type="EMBL" id="MFB9445494.1"/>
    </source>
</evidence>
<dbReference type="InterPro" id="IPR054191">
    <property type="entry name" value="DUF6896"/>
</dbReference>
<evidence type="ECO:0000313" key="3">
    <source>
        <dbReference type="Proteomes" id="UP001589608"/>
    </source>
</evidence>
<feature type="domain" description="DUF6896" evidence="1">
    <location>
        <begin position="11"/>
        <end position="139"/>
    </location>
</feature>
<protein>
    <submittedName>
        <fullName evidence="2">DUF6896 domain-containing protein</fullName>
    </submittedName>
</protein>
<dbReference type="Proteomes" id="UP001589608">
    <property type="component" value="Unassembled WGS sequence"/>
</dbReference>
<dbReference type="Pfam" id="PF21837">
    <property type="entry name" value="DUF6896"/>
    <property type="match status" value="1"/>
</dbReference>
<gene>
    <name evidence="2" type="ORF">ACFFTR_20655</name>
</gene>
<dbReference type="EMBL" id="JBHMCA010000042">
    <property type="protein sequence ID" value="MFB9445494.1"/>
    <property type="molecule type" value="Genomic_DNA"/>
</dbReference>
<accession>A0ABV5M9F5</accession>
<keyword evidence="3" id="KW-1185">Reference proteome</keyword>
<name>A0ABV5M9F5_9ACTN</name>
<proteinExistence type="predicted"/>
<dbReference type="RefSeq" id="WP_223103848.1">
    <property type="nucleotide sequence ID" value="NZ_CP061913.1"/>
</dbReference>